<dbReference type="GO" id="GO:0016020">
    <property type="term" value="C:membrane"/>
    <property type="evidence" value="ECO:0007669"/>
    <property type="project" value="UniProtKB-SubCell"/>
</dbReference>
<organism evidence="7 8">
    <name type="scientific">Leucocoprinus leucothites</name>
    <dbReference type="NCBI Taxonomy" id="201217"/>
    <lineage>
        <taxon>Eukaryota</taxon>
        <taxon>Fungi</taxon>
        <taxon>Dikarya</taxon>
        <taxon>Basidiomycota</taxon>
        <taxon>Agaricomycotina</taxon>
        <taxon>Agaricomycetes</taxon>
        <taxon>Agaricomycetidae</taxon>
        <taxon>Agaricales</taxon>
        <taxon>Agaricineae</taxon>
        <taxon>Agaricaceae</taxon>
        <taxon>Leucocoprinus</taxon>
    </lineage>
</organism>
<feature type="transmembrane region" description="Helical" evidence="6">
    <location>
        <begin position="461"/>
        <end position="483"/>
    </location>
</feature>
<dbReference type="InterPro" id="IPR011701">
    <property type="entry name" value="MFS"/>
</dbReference>
<evidence type="ECO:0000256" key="3">
    <source>
        <dbReference type="ARBA" id="ARBA00022692"/>
    </source>
</evidence>
<dbReference type="AlphaFoldDB" id="A0A8H5GFS4"/>
<sequence>MHSSGEDHPLLVQGTEQGYDDSAEVEEILGGREETEKALLRKVDFRMSFLVFLIILNYVDRTNAAAARLRGFEEDLGLEGTQFSSVLSIFYVGYVVVQIPSSKHFTESDKQAIGVFGLRLVGPWCNHFLYRNTNFCPWKEKKSDNFRYSYHQALLARFLLGFAEAPFYSGAMFFLGRWYKRNELSERMAYLVCGMLFSIAFGTLIASFILDVMEGVLGLPAWHWLFFVEGGLTTVSAIAAMFILPDFPETKSISWLSPAEHTLARRRMVEDSSGTPDLPVRATSGFYLAISDWKVWYLAAAMFFETVSTSFMIFFPTLTATMGYSTTSTLLLCAPPWLAAAASSIWLSRHSDRMQERCMHVIIPFMIAICGFLLAMATMNTAIRYVSLLVHPPFYFLFSSPFHRFFMAQSSISDVTFFAWASSTVGDPPAKRAVALALINAIAQGANIAGAYVWVTEWGPTYTKSFLICTVTFLVTILMCLYLREALKRLNHKMDFEDEPSGLQVPYTKGWRYHT</sequence>
<dbReference type="PANTHER" id="PTHR43791">
    <property type="entry name" value="PERMEASE-RELATED"/>
    <property type="match status" value="1"/>
</dbReference>
<name>A0A8H5GFS4_9AGAR</name>
<comment type="subcellular location">
    <subcellularLocation>
        <location evidence="1">Membrane</location>
        <topology evidence="1">Multi-pass membrane protein</topology>
    </subcellularLocation>
</comment>
<reference evidence="7 8" key="1">
    <citation type="journal article" date="2020" name="ISME J.">
        <title>Uncovering the hidden diversity of litter-decomposition mechanisms in mushroom-forming fungi.</title>
        <authorList>
            <person name="Floudas D."/>
            <person name="Bentzer J."/>
            <person name="Ahren D."/>
            <person name="Johansson T."/>
            <person name="Persson P."/>
            <person name="Tunlid A."/>
        </authorList>
    </citation>
    <scope>NUCLEOTIDE SEQUENCE [LARGE SCALE GENOMIC DNA]</scope>
    <source>
        <strain evidence="7 8">CBS 146.42</strain>
    </source>
</reference>
<evidence type="ECO:0000313" key="8">
    <source>
        <dbReference type="Proteomes" id="UP000559027"/>
    </source>
</evidence>
<feature type="transmembrane region" description="Helical" evidence="6">
    <location>
        <begin position="188"/>
        <end position="210"/>
    </location>
</feature>
<keyword evidence="2" id="KW-0813">Transport</keyword>
<protein>
    <submittedName>
        <fullName evidence="7">Uncharacterized protein</fullName>
    </submittedName>
</protein>
<feature type="transmembrane region" description="Helical" evidence="6">
    <location>
        <begin position="150"/>
        <end position="176"/>
    </location>
</feature>
<dbReference type="Proteomes" id="UP000559027">
    <property type="component" value="Unassembled WGS sequence"/>
</dbReference>
<dbReference type="GO" id="GO:0022857">
    <property type="term" value="F:transmembrane transporter activity"/>
    <property type="evidence" value="ECO:0007669"/>
    <property type="project" value="InterPro"/>
</dbReference>
<proteinExistence type="predicted"/>
<gene>
    <name evidence="7" type="ORF">D9756_000678</name>
</gene>
<keyword evidence="5 6" id="KW-0472">Membrane</keyword>
<dbReference type="OrthoDB" id="2985014at2759"/>
<evidence type="ECO:0000256" key="4">
    <source>
        <dbReference type="ARBA" id="ARBA00022989"/>
    </source>
</evidence>
<feature type="transmembrane region" description="Helical" evidence="6">
    <location>
        <begin position="295"/>
        <end position="315"/>
    </location>
</feature>
<dbReference type="EMBL" id="JAACJO010000001">
    <property type="protein sequence ID" value="KAF5364234.1"/>
    <property type="molecule type" value="Genomic_DNA"/>
</dbReference>
<evidence type="ECO:0000256" key="6">
    <source>
        <dbReference type="SAM" id="Phobius"/>
    </source>
</evidence>
<dbReference type="Pfam" id="PF07690">
    <property type="entry name" value="MFS_1"/>
    <property type="match status" value="1"/>
</dbReference>
<evidence type="ECO:0000313" key="7">
    <source>
        <dbReference type="EMBL" id="KAF5364234.1"/>
    </source>
</evidence>
<comment type="caution">
    <text evidence="7">The sequence shown here is derived from an EMBL/GenBank/DDBJ whole genome shotgun (WGS) entry which is preliminary data.</text>
</comment>
<keyword evidence="3 6" id="KW-0812">Transmembrane</keyword>
<feature type="transmembrane region" description="Helical" evidence="6">
    <location>
        <begin position="327"/>
        <end position="347"/>
    </location>
</feature>
<dbReference type="SUPFAM" id="SSF103473">
    <property type="entry name" value="MFS general substrate transporter"/>
    <property type="match status" value="1"/>
</dbReference>
<dbReference type="Gene3D" id="1.20.1250.20">
    <property type="entry name" value="MFS general substrate transporter like domains"/>
    <property type="match status" value="2"/>
</dbReference>
<accession>A0A8H5GFS4</accession>
<feature type="transmembrane region" description="Helical" evidence="6">
    <location>
        <begin position="402"/>
        <end position="421"/>
    </location>
</feature>
<keyword evidence="4 6" id="KW-1133">Transmembrane helix</keyword>
<evidence type="ECO:0000256" key="1">
    <source>
        <dbReference type="ARBA" id="ARBA00004141"/>
    </source>
</evidence>
<feature type="transmembrane region" description="Helical" evidence="6">
    <location>
        <begin position="222"/>
        <end position="244"/>
    </location>
</feature>
<dbReference type="InterPro" id="IPR036259">
    <property type="entry name" value="MFS_trans_sf"/>
</dbReference>
<feature type="transmembrane region" description="Helical" evidence="6">
    <location>
        <begin position="433"/>
        <end position="455"/>
    </location>
</feature>
<feature type="transmembrane region" description="Helical" evidence="6">
    <location>
        <begin position="359"/>
        <end position="382"/>
    </location>
</feature>
<keyword evidence="8" id="KW-1185">Reference proteome</keyword>
<evidence type="ECO:0000256" key="5">
    <source>
        <dbReference type="ARBA" id="ARBA00023136"/>
    </source>
</evidence>
<dbReference type="PANTHER" id="PTHR43791:SF6">
    <property type="entry name" value="TRANSPORTER, PUTATIVE (AFU_ORTHOLOGUE AFUA_1G16690)-RELATED"/>
    <property type="match status" value="1"/>
</dbReference>
<evidence type="ECO:0000256" key="2">
    <source>
        <dbReference type="ARBA" id="ARBA00022448"/>
    </source>
</evidence>